<proteinExistence type="predicted"/>
<evidence type="ECO:0000313" key="3">
    <source>
        <dbReference type="EMBL" id="MDC7137826.1"/>
    </source>
</evidence>
<protein>
    <recommendedName>
        <fullName evidence="5">Glycosyl hydrolase family 43</fullName>
    </recommendedName>
</protein>
<dbReference type="PANTHER" id="PTHR43772:SF2">
    <property type="entry name" value="PUTATIVE (AFU_ORTHOLOGUE AFUA_2G04480)-RELATED"/>
    <property type="match status" value="1"/>
</dbReference>
<sequence>MNRKNYGMLYKILLCTAMTLLTTQNIVGANKSNKEHDIIGTGNPYLPLWEHLPDGEPRVFEDPDNPGKYRIYIIGSHDVRFTSYCGADIRMWSAPVEDLTNWRDEGAIFTYHVQNQWDVMYAPDLVEIKRKDGTKEYYLFPHSRGRNREAMVCKGSRPDGPFTPINLNEDGTRTLPGSFLGFDPSVFVENITDPNDPDYEIGFRAYGFWGFQRSSAAQLDQNTMYSVRPGTEIIPYFIPASTNSGIIRDPAGTTYPALYKEQNPKDFNFFEASSIRQIGNKYVMIFSGYSGPEYGLGNSNSTLRYAFGDSPLGPWRSGGVLVDSRGVVPNQDGSKLQATNAAHNTHGSLQEINGQWYVFYHRPPRGFGFARQAMVAPVTIKWDKKSVAEGGKVVIHGYDPYAKEGIWEAKATNGSEYTGAEVTSEGFQIFGLDPYKYYSAGYACYLSNIGSQQDSWDIWDNNMPVDVRGNDIIGYKYFGFGGLKKAQKGLKPFEGTQKGNKTSFNLFLTPMTDASFKINIWLDGPWDNSVWKGKKIGEITVPAGSIQEITKYTIDVSEVVDKLDKKHAIFLVAESNSKEKLCVLQGLGFSKKGKSLEYPTIPTVEIMVDGQKVDLPTTPVRSTNANGITGFNQYETTYTIPANTEDTPKVSATSNDPSVKIDVIQPTSGNKKAVVNFEYKGTVKTYTILLAE</sequence>
<comment type="caution">
    <text evidence="3">The sequence shown here is derived from an EMBL/GenBank/DDBJ whole genome shotgun (WGS) entry which is preliminary data.</text>
</comment>
<dbReference type="PANTHER" id="PTHR43772">
    <property type="entry name" value="ENDO-1,4-BETA-XYLANASE"/>
    <property type="match status" value="1"/>
</dbReference>
<keyword evidence="1" id="KW-0624">Polysaccharide degradation</keyword>
<name>A0ABT5HD19_9BACE</name>
<dbReference type="Proteomes" id="UP001215398">
    <property type="component" value="Unassembled WGS sequence"/>
</dbReference>
<keyword evidence="1" id="KW-0858">Xylan degradation</keyword>
<keyword evidence="2" id="KW-0119">Carbohydrate metabolism</keyword>
<dbReference type="InterPro" id="IPR023296">
    <property type="entry name" value="Glyco_hydro_beta-prop_sf"/>
</dbReference>
<dbReference type="InterPro" id="IPR052176">
    <property type="entry name" value="Glycosyl_Hydrlase_43_Enz"/>
</dbReference>
<organism evidence="3 4">
    <name type="scientific">Bacteroides zhangwenhongii</name>
    <dbReference type="NCBI Taxonomy" id="2650157"/>
    <lineage>
        <taxon>Bacteria</taxon>
        <taxon>Pseudomonadati</taxon>
        <taxon>Bacteroidota</taxon>
        <taxon>Bacteroidia</taxon>
        <taxon>Bacteroidales</taxon>
        <taxon>Bacteroidaceae</taxon>
        <taxon>Bacteroides</taxon>
    </lineage>
</organism>
<evidence type="ECO:0008006" key="5">
    <source>
        <dbReference type="Google" id="ProtNLM"/>
    </source>
</evidence>
<dbReference type="SUPFAM" id="SSF75005">
    <property type="entry name" value="Arabinanase/levansucrase/invertase"/>
    <property type="match status" value="1"/>
</dbReference>
<reference evidence="3 4" key="1">
    <citation type="submission" date="2023-01" db="EMBL/GenBank/DDBJ databases">
        <title>Exploring GABA producing Bacteroides strains toward improving mental health.</title>
        <authorList>
            <person name="Yousuf B."/>
            <person name="Bouhlel N.E."/>
            <person name="Mottawea W."/>
            <person name="Hammami R."/>
        </authorList>
    </citation>
    <scope>NUCLEOTIDE SEQUENCE [LARGE SCALE GENOMIC DNA]</scope>
    <source>
        <strain evidence="3 4">UO.H1054</strain>
    </source>
</reference>
<evidence type="ECO:0000256" key="1">
    <source>
        <dbReference type="ARBA" id="ARBA00022651"/>
    </source>
</evidence>
<evidence type="ECO:0000256" key="2">
    <source>
        <dbReference type="ARBA" id="ARBA00023277"/>
    </source>
</evidence>
<dbReference type="EMBL" id="JAQPYS010000085">
    <property type="protein sequence ID" value="MDC7137826.1"/>
    <property type="molecule type" value="Genomic_DNA"/>
</dbReference>
<accession>A0ABT5HD19</accession>
<evidence type="ECO:0000313" key="4">
    <source>
        <dbReference type="Proteomes" id="UP001215398"/>
    </source>
</evidence>
<gene>
    <name evidence="3" type="ORF">PQG98_16005</name>
</gene>
<keyword evidence="4" id="KW-1185">Reference proteome</keyword>
<dbReference type="Gene3D" id="2.115.10.20">
    <property type="entry name" value="Glycosyl hydrolase domain, family 43"/>
    <property type="match status" value="1"/>
</dbReference>